<organism evidence="16 17">
    <name type="scientific">Trichogramma kaykai</name>
    <dbReference type="NCBI Taxonomy" id="54128"/>
    <lineage>
        <taxon>Eukaryota</taxon>
        <taxon>Metazoa</taxon>
        <taxon>Ecdysozoa</taxon>
        <taxon>Arthropoda</taxon>
        <taxon>Hexapoda</taxon>
        <taxon>Insecta</taxon>
        <taxon>Pterygota</taxon>
        <taxon>Neoptera</taxon>
        <taxon>Endopterygota</taxon>
        <taxon>Hymenoptera</taxon>
        <taxon>Apocrita</taxon>
        <taxon>Proctotrupomorpha</taxon>
        <taxon>Chalcidoidea</taxon>
        <taxon>Trichogrammatidae</taxon>
        <taxon>Trichogramma</taxon>
    </lineage>
</organism>
<dbReference type="InterPro" id="IPR041577">
    <property type="entry name" value="RT_RNaseH_2"/>
</dbReference>
<evidence type="ECO:0000313" key="17">
    <source>
        <dbReference type="Proteomes" id="UP001627154"/>
    </source>
</evidence>
<dbReference type="Gene3D" id="3.30.70.270">
    <property type="match status" value="2"/>
</dbReference>
<evidence type="ECO:0000256" key="7">
    <source>
        <dbReference type="ARBA" id="ARBA00022759"/>
    </source>
</evidence>
<dbReference type="GO" id="GO:0004519">
    <property type="term" value="F:endonuclease activity"/>
    <property type="evidence" value="ECO:0007669"/>
    <property type="project" value="UniProtKB-KW"/>
</dbReference>
<keyword evidence="11" id="KW-0863">Zinc-finger</keyword>
<dbReference type="Pfam" id="PF00078">
    <property type="entry name" value="RVT_1"/>
    <property type="match status" value="1"/>
</dbReference>
<evidence type="ECO:0000256" key="11">
    <source>
        <dbReference type="PROSITE-ProRule" id="PRU00047"/>
    </source>
</evidence>
<dbReference type="SUPFAM" id="SSF50630">
    <property type="entry name" value="Acid proteases"/>
    <property type="match status" value="1"/>
</dbReference>
<dbReference type="Gene3D" id="3.10.10.10">
    <property type="entry name" value="HIV Type 1 Reverse Transcriptase, subunit A, domain 1"/>
    <property type="match status" value="1"/>
</dbReference>
<evidence type="ECO:0000259" key="13">
    <source>
        <dbReference type="PROSITE" id="PS50158"/>
    </source>
</evidence>
<dbReference type="Gene3D" id="4.10.60.10">
    <property type="entry name" value="Zinc finger, CCHC-type"/>
    <property type="match status" value="1"/>
</dbReference>
<dbReference type="Gene3D" id="2.40.70.10">
    <property type="entry name" value="Acid Proteases"/>
    <property type="match status" value="1"/>
</dbReference>
<evidence type="ECO:0000256" key="10">
    <source>
        <dbReference type="ARBA" id="ARBA00023268"/>
    </source>
</evidence>
<feature type="region of interest" description="Disordered" evidence="12">
    <location>
        <begin position="155"/>
        <end position="178"/>
    </location>
</feature>
<keyword evidence="3" id="KW-0808">Transferase</keyword>
<keyword evidence="10" id="KW-0511">Multifunctional enzyme</keyword>
<sequence length="1827" mass="207637">MNTSVGLNSSVSQMLGRIDWSLMSENDAVEIIRCTIAGASEASVRSSCMMNGLNVDDEVERLRDRLTRFEIRSRFGEDRAMWDPVRDLASQRRPEIVANNNQAVVEATPLASSPNKLGNNFRQWRNMHNISEGSSLMDTVIDNDADRERRLAEEELAESTTENELRDSANGQVHTEQQRALDLSNVERLASEDREEIAKDGEHGKRSAMRDFERRRAVGATSTVRRVAFVNEQNAVNYNNEANRATGGGLGDATSAAFVTARSQLYQSEILGAGRNARDGIGENLADDATRSRGIDDARMSRGLDTGRVTGGRGRVDSREPRGYTGGRAGLRERGGSLTRYENSRYGLDAEGWSSVPDGARGERRSSMSNSAWNGSVGFNSTLARERNTCDLYRQWGLVFRDAGKSNPKMFITRLMTCAGRYQLSLDDICRTLPAVLDMEACAWLEREEREWRILDDMAEAFRLQYCDEGTQQCLRQEIEARTQGPKEKISVFLLKIRLLLDQLKPPLCMREQIDRAYMNLHPSYRRAFSREQCINFREFQKLGKLEELKRRQELAYREPPKSENVMFRNAAYVEPEENAERAVAARVVIASVEERGKEKDKRSEPEKSDKEIRCYRCQKRGHIAARCKTRLKCEKCGVDIVKFRLSNKCYRDRDRKSDKQQEKSSEAPSVAVISDRGVSVNEAVLAPEVDGRMIEVNVADPTTMLGMIEPCDESVLGENFSDVLVMGGDVENRHFIDIKIEGVLLHAMLDSGAVRSYLGGSAEELFAGKFARCKNSVRVANGEAMKMTGVVKARISIDQVSEVTLFGIVRGLEFEALLGRDFMKKMELSVFHKNDEWRCGNGPIRKFANVGTIMAVSSAPAEGKGLEIVTEEQRKRVQQLLDELIPKTPQSLGICNLATHKIDVQGHEPIRQKVRKYSPPLLRAAQEEVDRMLKEGIIEESESPWHSCPVIVPKSNGKYRFCLDYRQVNAVTKKNAYPMRHMDDILDKLREAKFISKLDLSQAYHQIMLEEKSKEITAFSVRGRGHFQFQRMPYGLTNAPGTFQALMDKLIGPEWEPHVFSYLDDIIIVTNDFEEHLIWLEKVLAALKKANLQINRDKSEFLCSEVKYLGYVVDSGGLRVDMEKVKPIVDYPAPVNTKQLKRFLGMIAWYGRFIKNAAELKTPLTELLRKDRPWDWAEEHKKAFEELKTALTEAPVLIRPDFTKPFSVQTDASDFAVAGVLSQEIDNEEHPIYFVSRTLNKAERNYTLTEKECLAVLFTVEKLQGYLRGERFKVITDHHSLLWLNNLKDPAGRLARWHTRLQAFDIEFVHRKGSAHQLADSLSRACESQIGLAVMTTGEDTWYERHLKEVAESPSKFDDLKVQDGKLYALRKKEMDELLGDHADDWKLALPNNERKRAIYEAHDVAQAGHLGIDKTYTRVATYYYWPGIYADVADYVKSCHTCQEQKSSNQARAGLMGQRHLEGPWSVVAADIMGPKPASKGGVRYVLVFVDLFTKYVELIGLRKANGRAIVKAMDELIINRWGCPRYLLTDNGTEFVNKDVSRYLASLGVEQTTIPPYIARCNPTERVNRNLRSMIASYIEDDQSDWDLHLQELKFALNTTYHASIGTTPSFLNFGRHPLPALQLRKEAESPIEILPNDPERWLVRAKRLPYLHDLVKRYLIRANEEQRKYFNKNRREVTFNLNELVMRKNHVLSNKGKVINAKLMPRYVGPCETVQVYSPLVYDVKDRSGKITKVHVNDLKKYTVSRQLRSNSKNSKNDNDSAAVNDVARQKILPAGRPTTRAGRERTDKERDVPVQPGAGNDPPRRVSRRQRGLSPDKSALHE</sequence>
<feature type="domain" description="Integrase catalytic" evidence="15">
    <location>
        <begin position="1462"/>
        <end position="1620"/>
    </location>
</feature>
<dbReference type="CDD" id="cd00303">
    <property type="entry name" value="retropepsin_like"/>
    <property type="match status" value="1"/>
</dbReference>
<dbReference type="SUPFAM" id="SSF57756">
    <property type="entry name" value="Retrovirus zinc finger-like domains"/>
    <property type="match status" value="1"/>
</dbReference>
<accession>A0ABD2WBS4</accession>
<dbReference type="Gene3D" id="1.10.340.70">
    <property type="match status" value="1"/>
</dbReference>
<evidence type="ECO:0000256" key="12">
    <source>
        <dbReference type="SAM" id="MobiDB-lite"/>
    </source>
</evidence>
<dbReference type="InterPro" id="IPR043128">
    <property type="entry name" value="Rev_trsase/Diguanyl_cyclase"/>
</dbReference>
<keyword evidence="11" id="KW-0479">Metal-binding</keyword>
<dbReference type="SMART" id="SM00343">
    <property type="entry name" value="ZnF_C2HC"/>
    <property type="match status" value="1"/>
</dbReference>
<feature type="region of interest" description="Disordered" evidence="12">
    <location>
        <begin position="1750"/>
        <end position="1827"/>
    </location>
</feature>
<comment type="caution">
    <text evidence="16">The sequence shown here is derived from an EMBL/GenBank/DDBJ whole genome shotgun (WGS) entry which is preliminary data.</text>
</comment>
<keyword evidence="9" id="KW-0238">DNA-binding</keyword>
<feature type="region of interest" description="Disordered" evidence="12">
    <location>
        <begin position="292"/>
        <end position="334"/>
    </location>
</feature>
<gene>
    <name evidence="16" type="ORF">TKK_015340</name>
</gene>
<dbReference type="GO" id="GO:0006508">
    <property type="term" value="P:proteolysis"/>
    <property type="evidence" value="ECO:0007669"/>
    <property type="project" value="UniProtKB-KW"/>
</dbReference>
<dbReference type="InterPro" id="IPR021109">
    <property type="entry name" value="Peptidase_aspartic_dom_sf"/>
</dbReference>
<evidence type="ECO:0000256" key="4">
    <source>
        <dbReference type="ARBA" id="ARBA00022695"/>
    </source>
</evidence>
<dbReference type="GO" id="GO:0008270">
    <property type="term" value="F:zinc ion binding"/>
    <property type="evidence" value="ECO:0007669"/>
    <property type="project" value="UniProtKB-KW"/>
</dbReference>
<dbReference type="Pfam" id="PF17921">
    <property type="entry name" value="Integrase_H2C2"/>
    <property type="match status" value="1"/>
</dbReference>
<evidence type="ECO:0000256" key="1">
    <source>
        <dbReference type="ARBA" id="ARBA00012493"/>
    </source>
</evidence>
<dbReference type="InterPro" id="IPR000477">
    <property type="entry name" value="RT_dom"/>
</dbReference>
<dbReference type="InterPro" id="IPR012337">
    <property type="entry name" value="RNaseH-like_sf"/>
</dbReference>
<dbReference type="PROSITE" id="PS50158">
    <property type="entry name" value="ZF_CCHC"/>
    <property type="match status" value="1"/>
</dbReference>
<evidence type="ECO:0000313" key="16">
    <source>
        <dbReference type="EMBL" id="KAL3389996.1"/>
    </source>
</evidence>
<evidence type="ECO:0000256" key="2">
    <source>
        <dbReference type="ARBA" id="ARBA00022670"/>
    </source>
</evidence>
<feature type="compositionally biased region" description="Basic and acidic residues" evidence="12">
    <location>
        <begin position="292"/>
        <end position="302"/>
    </location>
</feature>
<dbReference type="CDD" id="cd09274">
    <property type="entry name" value="RNase_HI_RT_Ty3"/>
    <property type="match status" value="1"/>
</dbReference>
<evidence type="ECO:0000256" key="3">
    <source>
        <dbReference type="ARBA" id="ARBA00022679"/>
    </source>
</evidence>
<dbReference type="PANTHER" id="PTHR37984:SF5">
    <property type="entry name" value="PROTEIN NYNRIN-LIKE"/>
    <property type="match status" value="1"/>
</dbReference>
<feature type="domain" description="Reverse transcriptase" evidence="14">
    <location>
        <begin position="934"/>
        <end position="1114"/>
    </location>
</feature>
<evidence type="ECO:0000256" key="5">
    <source>
        <dbReference type="ARBA" id="ARBA00022722"/>
    </source>
</evidence>
<keyword evidence="6" id="KW-0064">Aspartyl protease</keyword>
<evidence type="ECO:0000256" key="6">
    <source>
        <dbReference type="ARBA" id="ARBA00022750"/>
    </source>
</evidence>
<feature type="domain" description="CCHC-type" evidence="13">
    <location>
        <begin position="614"/>
        <end position="629"/>
    </location>
</feature>
<reference evidence="16 17" key="1">
    <citation type="journal article" date="2024" name="bioRxiv">
        <title>A reference genome for Trichogramma kaykai: A tiny desert-dwelling parasitoid wasp with competing sex-ratio distorters.</title>
        <authorList>
            <person name="Culotta J."/>
            <person name="Lindsey A.R."/>
        </authorList>
    </citation>
    <scope>NUCLEOTIDE SEQUENCE [LARGE SCALE GENOMIC DNA]</scope>
    <source>
        <strain evidence="16 17">KSX58</strain>
    </source>
</reference>
<dbReference type="PANTHER" id="PTHR37984">
    <property type="entry name" value="PROTEIN CBG26694"/>
    <property type="match status" value="1"/>
</dbReference>
<proteinExistence type="predicted"/>
<evidence type="ECO:0000259" key="15">
    <source>
        <dbReference type="PROSITE" id="PS50994"/>
    </source>
</evidence>
<dbReference type="InterPro" id="IPR001878">
    <property type="entry name" value="Znf_CCHC"/>
</dbReference>
<evidence type="ECO:0000256" key="8">
    <source>
        <dbReference type="ARBA" id="ARBA00022918"/>
    </source>
</evidence>
<keyword evidence="2" id="KW-0645">Protease</keyword>
<dbReference type="GO" id="GO:0003677">
    <property type="term" value="F:DNA binding"/>
    <property type="evidence" value="ECO:0007669"/>
    <property type="project" value="UniProtKB-KW"/>
</dbReference>
<dbReference type="InterPro" id="IPR050951">
    <property type="entry name" value="Retrovirus_Pol_polyprotein"/>
</dbReference>
<dbReference type="EMBL" id="JBJJXI010000122">
    <property type="protein sequence ID" value="KAL3389996.1"/>
    <property type="molecule type" value="Genomic_DNA"/>
</dbReference>
<dbReference type="FunFam" id="1.10.340.70:FF:000001">
    <property type="entry name" value="Retrovirus-related Pol polyprotein from transposon gypsy-like Protein"/>
    <property type="match status" value="1"/>
</dbReference>
<keyword evidence="11" id="KW-0862">Zinc</keyword>
<dbReference type="GO" id="GO:0004190">
    <property type="term" value="F:aspartic-type endopeptidase activity"/>
    <property type="evidence" value="ECO:0007669"/>
    <property type="project" value="UniProtKB-KW"/>
</dbReference>
<dbReference type="GO" id="GO:0003964">
    <property type="term" value="F:RNA-directed DNA polymerase activity"/>
    <property type="evidence" value="ECO:0007669"/>
    <property type="project" value="UniProtKB-KW"/>
</dbReference>
<protein>
    <recommendedName>
        <fullName evidence="1">RNA-directed DNA polymerase</fullName>
        <ecNumber evidence="1">2.7.7.49</ecNumber>
    </recommendedName>
</protein>
<dbReference type="InterPro" id="IPR001584">
    <property type="entry name" value="Integrase_cat-core"/>
</dbReference>
<feature type="compositionally biased region" description="Basic and acidic residues" evidence="12">
    <location>
        <begin position="1786"/>
        <end position="1797"/>
    </location>
</feature>
<dbReference type="InterPro" id="IPR036875">
    <property type="entry name" value="Znf_CCHC_sf"/>
</dbReference>
<dbReference type="GO" id="GO:0042575">
    <property type="term" value="C:DNA polymerase complex"/>
    <property type="evidence" value="ECO:0007669"/>
    <property type="project" value="UniProtKB-ARBA"/>
</dbReference>
<evidence type="ECO:0000259" key="14">
    <source>
        <dbReference type="PROSITE" id="PS50878"/>
    </source>
</evidence>
<keyword evidence="4" id="KW-0548">Nucleotidyltransferase</keyword>
<dbReference type="EC" id="2.7.7.49" evidence="1"/>
<dbReference type="FunFam" id="3.10.20.370:FF:000001">
    <property type="entry name" value="Retrovirus-related Pol polyprotein from transposon 17.6-like protein"/>
    <property type="match status" value="1"/>
</dbReference>
<evidence type="ECO:0000256" key="9">
    <source>
        <dbReference type="ARBA" id="ARBA00023125"/>
    </source>
</evidence>
<keyword evidence="7" id="KW-0255">Endonuclease</keyword>
<dbReference type="FunFam" id="3.30.70.270:FF:000026">
    <property type="entry name" value="Transposon Ty3-G Gag-Pol polyprotein"/>
    <property type="match status" value="1"/>
</dbReference>
<dbReference type="Proteomes" id="UP001627154">
    <property type="component" value="Unassembled WGS sequence"/>
</dbReference>
<dbReference type="CDD" id="cd01647">
    <property type="entry name" value="RT_LTR"/>
    <property type="match status" value="1"/>
</dbReference>
<dbReference type="InterPro" id="IPR041588">
    <property type="entry name" value="Integrase_H2C2"/>
</dbReference>
<dbReference type="InterPro" id="IPR036397">
    <property type="entry name" value="RNaseH_sf"/>
</dbReference>
<dbReference type="PROSITE" id="PS50994">
    <property type="entry name" value="INTEGRASE"/>
    <property type="match status" value="1"/>
</dbReference>
<name>A0ABD2WBS4_9HYME</name>
<keyword evidence="7" id="KW-0378">Hydrolase</keyword>
<keyword evidence="17" id="KW-1185">Reference proteome</keyword>
<keyword evidence="5" id="KW-0540">Nuclease</keyword>
<dbReference type="Pfam" id="PF00665">
    <property type="entry name" value="rve"/>
    <property type="match status" value="1"/>
</dbReference>
<dbReference type="SUPFAM" id="SSF56672">
    <property type="entry name" value="DNA/RNA polymerases"/>
    <property type="match status" value="1"/>
</dbReference>
<dbReference type="Pfam" id="PF17919">
    <property type="entry name" value="RT_RNaseH_2"/>
    <property type="match status" value="1"/>
</dbReference>
<dbReference type="InterPro" id="IPR043502">
    <property type="entry name" value="DNA/RNA_pol_sf"/>
</dbReference>
<dbReference type="PROSITE" id="PS50878">
    <property type="entry name" value="RT_POL"/>
    <property type="match status" value="1"/>
</dbReference>
<keyword evidence="8" id="KW-0695">RNA-directed DNA polymerase</keyword>
<dbReference type="SUPFAM" id="SSF53098">
    <property type="entry name" value="Ribonuclease H-like"/>
    <property type="match status" value="1"/>
</dbReference>
<dbReference type="Gene3D" id="3.30.420.10">
    <property type="entry name" value="Ribonuclease H-like superfamily/Ribonuclease H"/>
    <property type="match status" value="1"/>
</dbReference>